<reference evidence="1 2" key="1">
    <citation type="journal article" date="2021" name="Sci. Rep.">
        <title>The genome of the diatom Chaetoceros tenuissimus carries an ancient integrated fragment of an extant virus.</title>
        <authorList>
            <person name="Hongo Y."/>
            <person name="Kimura K."/>
            <person name="Takaki Y."/>
            <person name="Yoshida Y."/>
            <person name="Baba S."/>
            <person name="Kobayashi G."/>
            <person name="Nagasaki K."/>
            <person name="Hano T."/>
            <person name="Tomaru Y."/>
        </authorList>
    </citation>
    <scope>NUCLEOTIDE SEQUENCE [LARGE SCALE GENOMIC DNA]</scope>
    <source>
        <strain evidence="1 2">NIES-3715</strain>
    </source>
</reference>
<dbReference type="EMBL" id="BLLK01000062">
    <property type="protein sequence ID" value="GFH58988.1"/>
    <property type="molecule type" value="Genomic_DNA"/>
</dbReference>
<organism evidence="1 2">
    <name type="scientific">Chaetoceros tenuissimus</name>
    <dbReference type="NCBI Taxonomy" id="426638"/>
    <lineage>
        <taxon>Eukaryota</taxon>
        <taxon>Sar</taxon>
        <taxon>Stramenopiles</taxon>
        <taxon>Ochrophyta</taxon>
        <taxon>Bacillariophyta</taxon>
        <taxon>Coscinodiscophyceae</taxon>
        <taxon>Chaetocerotophycidae</taxon>
        <taxon>Chaetocerotales</taxon>
        <taxon>Chaetocerotaceae</taxon>
        <taxon>Chaetoceros</taxon>
    </lineage>
</organism>
<proteinExistence type="predicted"/>
<dbReference type="InterPro" id="IPR029063">
    <property type="entry name" value="SAM-dependent_MTases_sf"/>
</dbReference>
<dbReference type="Proteomes" id="UP001054902">
    <property type="component" value="Unassembled WGS sequence"/>
</dbReference>
<keyword evidence="2" id="KW-1185">Reference proteome</keyword>
<dbReference type="Gene3D" id="3.40.50.150">
    <property type="entry name" value="Vaccinia Virus protein VP39"/>
    <property type="match status" value="1"/>
</dbReference>
<dbReference type="AlphaFoldDB" id="A0AAD3D6Z7"/>
<gene>
    <name evidence="1" type="ORF">CTEN210_15464</name>
</gene>
<accession>A0AAD3D6Z7</accession>
<protein>
    <submittedName>
        <fullName evidence="1">Uncharacterized protein</fullName>
    </submittedName>
</protein>
<name>A0AAD3D6Z7_9STRA</name>
<evidence type="ECO:0000313" key="2">
    <source>
        <dbReference type="Proteomes" id="UP001054902"/>
    </source>
</evidence>
<sequence>MKYYWIYIFSIFLSQEHVTGFETLPTPKKEVWPQLVVGGKEDLALGHIEKIQKEVIKKPYGDVLDAGTGIYSLSWLAGLLYRYHDPKSELFMKSFVAVTADPTFQKEVRAKADELGIGEKGQVLLGNWAANYKYNDYRKGSSEGSCESPSANIMDVAMEKGEYLCEDQMFDTILADYLVGAVDYFAPFFQDLLFERLGNHLKPDGVLYLTGLNPIPEKGDSVASDLFCEVTKLRDACILLARSRPYREHPPDFVVRHLEQSNFKVLDVATFPRKYNYGKMKLQLDEARSTLPFITNEELRRSMANEIDRLDHACKTECEKLPNNEFEFGFDWIITARKI</sequence>
<dbReference type="SUPFAM" id="SSF53335">
    <property type="entry name" value="S-adenosyl-L-methionine-dependent methyltransferases"/>
    <property type="match status" value="1"/>
</dbReference>
<evidence type="ECO:0000313" key="1">
    <source>
        <dbReference type="EMBL" id="GFH58988.1"/>
    </source>
</evidence>
<comment type="caution">
    <text evidence="1">The sequence shown here is derived from an EMBL/GenBank/DDBJ whole genome shotgun (WGS) entry which is preliminary data.</text>
</comment>